<keyword evidence="3" id="KW-0067">ATP-binding</keyword>
<evidence type="ECO:0000313" key="7">
    <source>
        <dbReference type="EMBL" id="OLP98957.1"/>
    </source>
</evidence>
<dbReference type="EMBL" id="LSRX01000379">
    <property type="protein sequence ID" value="OLP98957.1"/>
    <property type="molecule type" value="Genomic_DNA"/>
</dbReference>
<dbReference type="InterPro" id="IPR003959">
    <property type="entry name" value="ATPase_AAA_core"/>
</dbReference>
<dbReference type="Gene3D" id="3.30.420.10">
    <property type="entry name" value="Ribonuclease H-like superfamily/Ribonuclease H"/>
    <property type="match status" value="1"/>
</dbReference>
<dbReference type="Pfam" id="PF07727">
    <property type="entry name" value="RVT_2"/>
    <property type="match status" value="1"/>
</dbReference>
<dbReference type="InterPro" id="IPR050773">
    <property type="entry name" value="CbxX/CfxQ_RuBisCO_ESX"/>
</dbReference>
<dbReference type="Gene3D" id="1.10.8.60">
    <property type="match status" value="1"/>
</dbReference>
<feature type="compositionally biased region" description="Polar residues" evidence="4">
    <location>
        <begin position="370"/>
        <end position="388"/>
    </location>
</feature>
<comment type="caution">
    <text evidence="7">The sequence shown here is derived from an EMBL/GenBank/DDBJ whole genome shotgun (WGS) entry which is preliminary data.</text>
</comment>
<feature type="transmembrane region" description="Helical" evidence="5">
    <location>
        <begin position="1047"/>
        <end position="1066"/>
    </location>
</feature>
<dbReference type="InterPro" id="IPR043502">
    <property type="entry name" value="DNA/RNA_pol_sf"/>
</dbReference>
<dbReference type="InterPro" id="IPR000641">
    <property type="entry name" value="CbxX/CfxQ"/>
</dbReference>
<dbReference type="GO" id="GO:0005524">
    <property type="term" value="F:ATP binding"/>
    <property type="evidence" value="ECO:0007669"/>
    <property type="project" value="UniProtKB-KW"/>
</dbReference>
<dbReference type="InterPro" id="IPR041627">
    <property type="entry name" value="AAA_lid_6"/>
</dbReference>
<comment type="similarity">
    <text evidence="1">Belongs to the CbxX/CfxQ family.</text>
</comment>
<evidence type="ECO:0000256" key="3">
    <source>
        <dbReference type="ARBA" id="ARBA00022840"/>
    </source>
</evidence>
<dbReference type="GO" id="GO:0015074">
    <property type="term" value="P:DNA integration"/>
    <property type="evidence" value="ECO:0007669"/>
    <property type="project" value="InterPro"/>
</dbReference>
<dbReference type="Pfam" id="PF00004">
    <property type="entry name" value="AAA"/>
    <property type="match status" value="1"/>
</dbReference>
<dbReference type="SUPFAM" id="SSF52540">
    <property type="entry name" value="P-loop containing nucleoside triphosphate hydrolases"/>
    <property type="match status" value="1"/>
</dbReference>
<evidence type="ECO:0000256" key="1">
    <source>
        <dbReference type="ARBA" id="ARBA00010378"/>
    </source>
</evidence>
<dbReference type="FunFam" id="3.40.50.300:FF:000216">
    <property type="entry name" value="Type VII secretion ATPase EccA"/>
    <property type="match status" value="1"/>
</dbReference>
<dbReference type="CDD" id="cd00009">
    <property type="entry name" value="AAA"/>
    <property type="match status" value="1"/>
</dbReference>
<keyword evidence="8" id="KW-1185">Reference proteome</keyword>
<feature type="domain" description="Integrase catalytic" evidence="6">
    <location>
        <begin position="1"/>
        <end position="127"/>
    </location>
</feature>
<gene>
    <name evidence="7" type="primary">cbbX</name>
    <name evidence="7" type="ORF">AK812_SmicGene18527</name>
</gene>
<evidence type="ECO:0000313" key="8">
    <source>
        <dbReference type="Proteomes" id="UP000186817"/>
    </source>
</evidence>
<evidence type="ECO:0000256" key="5">
    <source>
        <dbReference type="SAM" id="Phobius"/>
    </source>
</evidence>
<feature type="region of interest" description="Disordered" evidence="4">
    <location>
        <begin position="265"/>
        <end position="388"/>
    </location>
</feature>
<dbReference type="InterPro" id="IPR012337">
    <property type="entry name" value="RNaseH-like_sf"/>
</dbReference>
<name>A0A1Q9DUW3_SYMMI</name>
<accession>A0A1Q9DUW3</accession>
<dbReference type="GO" id="GO:0016887">
    <property type="term" value="F:ATP hydrolysis activity"/>
    <property type="evidence" value="ECO:0007669"/>
    <property type="project" value="InterPro"/>
</dbReference>
<evidence type="ECO:0000256" key="2">
    <source>
        <dbReference type="ARBA" id="ARBA00022741"/>
    </source>
</evidence>
<dbReference type="PANTHER" id="PTHR43392:SF2">
    <property type="entry name" value="AAA-TYPE ATPASE FAMILY PROTEIN _ ANKYRIN REPEAT FAMILY PROTEIN"/>
    <property type="match status" value="1"/>
</dbReference>
<proteinExistence type="inferred from homology"/>
<keyword evidence="5" id="KW-0812">Transmembrane</keyword>
<dbReference type="Gene3D" id="3.40.50.300">
    <property type="entry name" value="P-loop containing nucleotide triphosphate hydrolases"/>
    <property type="match status" value="1"/>
</dbReference>
<keyword evidence="5" id="KW-0472">Membrane</keyword>
<protein>
    <submittedName>
        <fullName evidence="7">Protein CbbX</fullName>
    </submittedName>
</protein>
<dbReference type="InterPro" id="IPR003593">
    <property type="entry name" value="AAA+_ATPase"/>
</dbReference>
<dbReference type="GO" id="GO:0003676">
    <property type="term" value="F:nucleic acid binding"/>
    <property type="evidence" value="ECO:0007669"/>
    <property type="project" value="InterPro"/>
</dbReference>
<dbReference type="InterPro" id="IPR036397">
    <property type="entry name" value="RNaseH_sf"/>
</dbReference>
<dbReference type="Pfam" id="PF17866">
    <property type="entry name" value="AAA_lid_6"/>
    <property type="match status" value="1"/>
</dbReference>
<sequence length="1448" mass="160942">MHVCVPLWKGATAENVAKAYRKGWTRWAGVPLKLFSDGGTEFDKEFQNALDVQGTYAEKAAAEAPWQNGLCERNQQTWKSIFEKAFEECVPTNKQEVNQLIDQVNNSKNGMMKRHGYAPCQHVFGCSPRLPDSILNGDACVVSNSAYLHGDHDVVRAQAIRLAARRALVEADNEDKVRRAIEHRTRKERGPFSVGDLVYYYRKLVGAKGVWKGPGRIIGMLENRSRIWVCHGNKVLRCCPEQLRGLSEDQEAAFRLVPMEILRRRHEQPSPGAQTFSDISGEGVPPDDWEPPPVDRSKRPRVSFEDTGAEEERPPDGAAEIEADGNESTVMSSGSVHTASQPASRRPSVQGGSYGPAPRASQGRERRQEMMSTARPSSSTAGPTNEQIQYAMDKDLTLEEMRKMSEASHVPVPEDDEGLQVELKMAKDALEVNLLQLLEEHAKGIETELETIQQSDVFMAQQLRNAEVRERDLSAIEIEELLAAKAKEWQKLLGTGAIKVFSGPEAEILRKQIDPERILKSRFVKTRRPHPKQPGKMELKCRCCVKGYLDPDAESLQRQTLSGDGLAMVLQMIASRGWLLEIADVEGAFLQGESLKREAGPIYVEMPREEVPGAAPGSLVQLIKCVYGLMDAPRQWYDSFMATMEGLGMRRSKLDPCVLMWFDGEELGGICAVHVDDMVIAGNQKFHETVLSKLKEAYPFKHWRIGKGDFLGRYLEQKEDKTIVCSQKEYADKVEVLNISRERRRQKDQPLTTSEMRQLRGVVGAASWLVGSTRPDIAAQTAILQQRLGSPTVQELIDANKLVARIKDLSKVRITFQPIPISQVMFLAASDASWSNNDDLKTQAGYMTMAVDREIQNEVWAKMTPLRWKSYKLERRTQSTLGAELMAIARAVAEANWMRSLWAEASNSDYTLQNDLKFRNRTPLLVATDNKPIYDHSQGDGIVVKDKRVAIDMLLLKSDLSDSNVILRWLDTKQMVVDGMTKSNASIDYLLYVLKQGEFIVVRVQCLSLGAAGAKAAWGLFLAILFHKGMTAFALGVAWLRSLPNWRIFLVAMFCFSAATPIGVLIGESVEGSKAQALPERELWMLGIPGSSAGYQLPVMLEEAVSRQTDRVWAKGTLSEAGLTALMEEDFVDKNKEMDEAAKAALERLDGIVGLKPVKEFVRSLYATLLMEQRRREMGMEAPGGSPTLHMVFQGNPGTGKTTVARVVADLLKALGLLRTGHLVEADRAALVAGFSGQTALKTKAVVESALGGVLFIDEAYALVGEDGRDSFGREALDTLIKLVEDYRQDLVVILAGYSSEMARLIEANPGLRSRFPTVIEFEDYTCEELLEIATGMLLQDVMVLNEPAASDRLRGLLQKTVPKPGKKTDRQAGNGRAVRNILERAKRNQANVKLPTDPRYSANEIFIHGWILAVGERQIFTMAEVAFGLLPSRARSARFTDIAVALG</sequence>
<reference evidence="7 8" key="1">
    <citation type="submission" date="2016-02" db="EMBL/GenBank/DDBJ databases">
        <title>Genome analysis of coral dinoflagellate symbionts highlights evolutionary adaptations to a symbiotic lifestyle.</title>
        <authorList>
            <person name="Aranda M."/>
            <person name="Li Y."/>
            <person name="Liew Y.J."/>
            <person name="Baumgarten S."/>
            <person name="Simakov O."/>
            <person name="Wilson M."/>
            <person name="Piel J."/>
            <person name="Ashoor H."/>
            <person name="Bougouffa S."/>
            <person name="Bajic V.B."/>
            <person name="Ryu T."/>
            <person name="Ravasi T."/>
            <person name="Bayer T."/>
            <person name="Micklem G."/>
            <person name="Kim H."/>
            <person name="Bhak J."/>
            <person name="Lajeunesse T.C."/>
            <person name="Voolstra C.R."/>
        </authorList>
    </citation>
    <scope>NUCLEOTIDE SEQUENCE [LARGE SCALE GENOMIC DNA]</scope>
    <source>
        <strain evidence="7 8">CCMP2467</strain>
    </source>
</reference>
<dbReference type="PROSITE" id="PS50994">
    <property type="entry name" value="INTEGRASE"/>
    <property type="match status" value="1"/>
</dbReference>
<dbReference type="SUPFAM" id="SSF56672">
    <property type="entry name" value="DNA/RNA polymerases"/>
    <property type="match status" value="1"/>
</dbReference>
<dbReference type="OrthoDB" id="430476at2759"/>
<dbReference type="InterPro" id="IPR013103">
    <property type="entry name" value="RVT_2"/>
</dbReference>
<dbReference type="SMART" id="SM00382">
    <property type="entry name" value="AAA"/>
    <property type="match status" value="1"/>
</dbReference>
<keyword evidence="5" id="KW-1133">Transmembrane helix</keyword>
<feature type="transmembrane region" description="Helical" evidence="5">
    <location>
        <begin position="1016"/>
        <end position="1040"/>
    </location>
</feature>
<keyword evidence="2" id="KW-0547">Nucleotide-binding</keyword>
<dbReference type="InterPro" id="IPR027417">
    <property type="entry name" value="P-loop_NTPase"/>
</dbReference>
<evidence type="ECO:0000259" key="6">
    <source>
        <dbReference type="PROSITE" id="PS50994"/>
    </source>
</evidence>
<dbReference type="PANTHER" id="PTHR43392">
    <property type="entry name" value="AAA-TYPE ATPASE FAMILY PROTEIN / ANKYRIN REPEAT FAMILY PROTEIN"/>
    <property type="match status" value="1"/>
</dbReference>
<dbReference type="InterPro" id="IPR001584">
    <property type="entry name" value="Integrase_cat-core"/>
</dbReference>
<dbReference type="SUPFAM" id="SSF53098">
    <property type="entry name" value="Ribonuclease H-like"/>
    <property type="match status" value="1"/>
</dbReference>
<organism evidence="7 8">
    <name type="scientific">Symbiodinium microadriaticum</name>
    <name type="common">Dinoflagellate</name>
    <name type="synonym">Zooxanthella microadriatica</name>
    <dbReference type="NCBI Taxonomy" id="2951"/>
    <lineage>
        <taxon>Eukaryota</taxon>
        <taxon>Sar</taxon>
        <taxon>Alveolata</taxon>
        <taxon>Dinophyceae</taxon>
        <taxon>Suessiales</taxon>
        <taxon>Symbiodiniaceae</taxon>
        <taxon>Symbiodinium</taxon>
    </lineage>
</organism>
<dbReference type="PRINTS" id="PR00819">
    <property type="entry name" value="CBXCFQXSUPER"/>
</dbReference>
<feature type="compositionally biased region" description="Polar residues" evidence="4">
    <location>
        <begin position="326"/>
        <end position="343"/>
    </location>
</feature>
<dbReference type="Proteomes" id="UP000186817">
    <property type="component" value="Unassembled WGS sequence"/>
</dbReference>
<evidence type="ECO:0000256" key="4">
    <source>
        <dbReference type="SAM" id="MobiDB-lite"/>
    </source>
</evidence>